<keyword evidence="10" id="KW-0325">Glycoprotein</keyword>
<dbReference type="GO" id="GO:0005615">
    <property type="term" value="C:extracellular space"/>
    <property type="evidence" value="ECO:0007669"/>
    <property type="project" value="TreeGrafter"/>
</dbReference>
<dbReference type="InterPro" id="IPR001990">
    <property type="entry name" value="Granin"/>
</dbReference>
<evidence type="ECO:0000256" key="6">
    <source>
        <dbReference type="ARBA" id="ARBA00022685"/>
    </source>
</evidence>
<dbReference type="InterPro" id="IPR018054">
    <property type="entry name" value="Chromogranin_CS"/>
</dbReference>
<evidence type="ECO:0000256" key="3">
    <source>
        <dbReference type="ARBA" id="ARBA00022525"/>
    </source>
</evidence>
<evidence type="ECO:0000256" key="10">
    <source>
        <dbReference type="ARBA" id="ARBA00023180"/>
    </source>
</evidence>
<dbReference type="InterPro" id="IPR001819">
    <property type="entry name" value="Chromogranin_AB"/>
</dbReference>
<evidence type="ECO:0000256" key="9">
    <source>
        <dbReference type="ARBA" id="ARBA00023157"/>
    </source>
</evidence>
<keyword evidence="17" id="KW-1185">Reference proteome</keyword>
<feature type="compositionally biased region" description="Basic and acidic residues" evidence="14">
    <location>
        <begin position="311"/>
        <end position="348"/>
    </location>
</feature>
<evidence type="ECO:0000256" key="14">
    <source>
        <dbReference type="SAM" id="MobiDB-lite"/>
    </source>
</evidence>
<gene>
    <name evidence="16" type="ORF">PODLI_1B006512</name>
</gene>
<feature type="compositionally biased region" description="Basic and acidic residues" evidence="14">
    <location>
        <begin position="245"/>
        <end position="269"/>
    </location>
</feature>
<name>A0AA35K1Z8_9SAUR</name>
<keyword evidence="8" id="KW-0654">Proteoglycan</keyword>
<evidence type="ECO:0000256" key="7">
    <source>
        <dbReference type="ARBA" id="ARBA00022729"/>
    </source>
</evidence>
<feature type="compositionally biased region" description="Polar residues" evidence="14">
    <location>
        <begin position="132"/>
        <end position="142"/>
    </location>
</feature>
<feature type="compositionally biased region" description="Basic and acidic residues" evidence="14">
    <location>
        <begin position="355"/>
        <end position="459"/>
    </location>
</feature>
<keyword evidence="9" id="KW-1015">Disulfide bond</keyword>
<evidence type="ECO:0000256" key="5">
    <source>
        <dbReference type="ARBA" id="ARBA00022641"/>
    </source>
</evidence>
<feature type="compositionally biased region" description="Acidic residues" evidence="14">
    <location>
        <begin position="231"/>
        <end position="244"/>
    </location>
</feature>
<evidence type="ECO:0000256" key="15">
    <source>
        <dbReference type="SAM" id="SignalP"/>
    </source>
</evidence>
<sequence>MVPSVALLSLLGAAALAGVHSAPVEKDDHVEEMVTRCIVEVLLNGLSKANVPPINPLCKELLKKTNRQKQEDEDIGKDAELELRHLSESEELEKPPEGTVRGGEEPNEEELKRQAEGSEKWQSEDKIHRGNVNPQVISQESPYSFDEAHKEEKKDDAEKRTEEEGSFKRNHQSEEESNEKKHSEELESELLDKKSPPTAGRVVEGDLKRSGGQRYLEENTHSLEEGNPESKEEEDAEEEEDEESSEKYHHSFHREYEDSYERREPDAEKRGRRPRHYHRKPRLGNSSEYKRHHNGEKRDSPEESSEEESEFWDKRSHYPRHYYEVGHHFEEKRNSDEVHGSEEMEGKNRGRWHHSREENEGGDMRQHSRENEEKQHHYERRLHDEPQKELRRHYEERTLHGKASEEDIGKQHSYGIRDEKRRQHDKERQRLEWEELSKPQNLEKGDEEQRFYGPEERRNPSVGEEEPEKRRHSEGGRHEGNKRALLMEEGYPRSHYLVEAVKRAAPPHIPYYQQLRWKGRHVEKKGGIADPFLESEEEEEEEPRSHPNERAFFPEYNDYDSPWEKQQLMDGVSRKHNNNDPRFEVKRQYNRMDELAHLLSNRKKSVEFSELYSSKEDVKRGHAVRSSKGKLSQRPLTLEEEKELENLAAMDLELQKIAEKFNSNRRG</sequence>
<dbReference type="PRINTS" id="PR00659">
    <property type="entry name" value="CHROMOGRANIN"/>
</dbReference>
<evidence type="ECO:0000256" key="8">
    <source>
        <dbReference type="ARBA" id="ARBA00022974"/>
    </source>
</evidence>
<evidence type="ECO:0000313" key="17">
    <source>
        <dbReference type="Proteomes" id="UP001178461"/>
    </source>
</evidence>
<keyword evidence="5" id="KW-0765">Sulfation</keyword>
<dbReference type="EMBL" id="OX395128">
    <property type="protein sequence ID" value="CAI5769289.1"/>
    <property type="molecule type" value="Genomic_DNA"/>
</dbReference>
<feature type="signal peptide" evidence="15">
    <location>
        <begin position="1"/>
        <end position="21"/>
    </location>
</feature>
<dbReference type="Pfam" id="PF01271">
    <property type="entry name" value="Granin"/>
    <property type="match status" value="1"/>
</dbReference>
<feature type="compositionally biased region" description="Basic and acidic residues" evidence="14">
    <location>
        <begin position="203"/>
        <end position="230"/>
    </location>
</feature>
<dbReference type="PANTHER" id="PTHR10583:SF4">
    <property type="entry name" value="SECRETOGRANIN-1"/>
    <property type="match status" value="1"/>
</dbReference>
<dbReference type="PROSITE" id="PS00422">
    <property type="entry name" value="GRANINS_1"/>
    <property type="match status" value="1"/>
</dbReference>
<dbReference type="GO" id="GO:0030141">
    <property type="term" value="C:secretory granule"/>
    <property type="evidence" value="ECO:0007669"/>
    <property type="project" value="InterPro"/>
</dbReference>
<feature type="region of interest" description="Disordered" evidence="14">
    <location>
        <begin position="617"/>
        <end position="637"/>
    </location>
</feature>
<feature type="chain" id="PRO_5041450986" description="Secretogranin-1" evidence="15">
    <location>
        <begin position="22"/>
        <end position="667"/>
    </location>
</feature>
<feature type="region of interest" description="Disordered" evidence="14">
    <location>
        <begin position="65"/>
        <end position="482"/>
    </location>
</feature>
<evidence type="ECO:0000256" key="11">
    <source>
        <dbReference type="ARBA" id="ARBA00039221"/>
    </source>
</evidence>
<evidence type="ECO:0000256" key="12">
    <source>
        <dbReference type="ARBA" id="ARBA00042410"/>
    </source>
</evidence>
<feature type="compositionally biased region" description="Basic and acidic residues" evidence="14">
    <location>
        <begin position="146"/>
        <end position="195"/>
    </location>
</feature>
<evidence type="ECO:0000256" key="4">
    <source>
        <dbReference type="ARBA" id="ARBA00022553"/>
    </source>
</evidence>
<keyword evidence="7 15" id="KW-0732">Signal</keyword>
<keyword evidence="6" id="KW-0165">Cleavage on pair of basic residues</keyword>
<keyword evidence="4" id="KW-0597">Phosphoprotein</keyword>
<protein>
    <recommendedName>
        <fullName evidence="11">Secretogranin-1</fullName>
    </recommendedName>
    <alternativeName>
        <fullName evidence="12">Chromogranin-B</fullName>
    </alternativeName>
</protein>
<feature type="compositionally biased region" description="Acidic residues" evidence="14">
    <location>
        <begin position="533"/>
        <end position="542"/>
    </location>
</feature>
<evidence type="ECO:0000256" key="1">
    <source>
        <dbReference type="ARBA" id="ARBA00004613"/>
    </source>
</evidence>
<organism evidence="16 17">
    <name type="scientific">Podarcis lilfordi</name>
    <name type="common">Lilford's wall lizard</name>
    <dbReference type="NCBI Taxonomy" id="74358"/>
    <lineage>
        <taxon>Eukaryota</taxon>
        <taxon>Metazoa</taxon>
        <taxon>Chordata</taxon>
        <taxon>Craniata</taxon>
        <taxon>Vertebrata</taxon>
        <taxon>Euteleostomi</taxon>
        <taxon>Lepidosauria</taxon>
        <taxon>Squamata</taxon>
        <taxon>Bifurcata</taxon>
        <taxon>Unidentata</taxon>
        <taxon>Episquamata</taxon>
        <taxon>Laterata</taxon>
        <taxon>Lacertibaenia</taxon>
        <taxon>Lacertidae</taxon>
        <taxon>Podarcis</taxon>
    </lineage>
</organism>
<reference evidence="16" key="1">
    <citation type="submission" date="2022-12" db="EMBL/GenBank/DDBJ databases">
        <authorList>
            <person name="Alioto T."/>
            <person name="Alioto T."/>
            <person name="Gomez Garrido J."/>
        </authorList>
    </citation>
    <scope>NUCLEOTIDE SEQUENCE</scope>
</reference>
<feature type="compositionally biased region" description="Basic and acidic residues" evidence="14">
    <location>
        <begin position="467"/>
        <end position="482"/>
    </location>
</feature>
<comment type="subcellular location">
    <subcellularLocation>
        <location evidence="1">Secreted</location>
    </subcellularLocation>
</comment>
<dbReference type="AlphaFoldDB" id="A0AA35K1Z8"/>
<feature type="region of interest" description="Disordered" evidence="14">
    <location>
        <begin position="528"/>
        <end position="558"/>
    </location>
</feature>
<feature type="compositionally biased region" description="Basic and acidic residues" evidence="14">
    <location>
        <begin position="109"/>
        <end position="128"/>
    </location>
</feature>
<dbReference type="PANTHER" id="PTHR10583">
    <property type="entry name" value="CHROMOGRANIN"/>
    <property type="match status" value="1"/>
</dbReference>
<comment type="similarity">
    <text evidence="2">Belongs to the chromogranin/secretogranin protein family.</text>
</comment>
<feature type="compositionally biased region" description="Basic residues" evidence="14">
    <location>
        <begin position="270"/>
        <end position="282"/>
    </location>
</feature>
<keyword evidence="3" id="KW-0964">Secreted</keyword>
<evidence type="ECO:0000256" key="13">
    <source>
        <dbReference type="ARBA" id="ARBA00044763"/>
    </source>
</evidence>
<dbReference type="Proteomes" id="UP001178461">
    <property type="component" value="Chromosome 3"/>
</dbReference>
<proteinExistence type="inferred from homology"/>
<evidence type="ECO:0000313" key="16">
    <source>
        <dbReference type="EMBL" id="CAI5769289.1"/>
    </source>
</evidence>
<feature type="compositionally biased region" description="Basic and acidic residues" evidence="14">
    <location>
        <begin position="76"/>
        <end position="96"/>
    </location>
</feature>
<evidence type="ECO:0000256" key="2">
    <source>
        <dbReference type="ARBA" id="ARBA00005723"/>
    </source>
</evidence>
<accession>A0AA35K1Z8</accession>
<comment type="subunit">
    <text evidence="13">Interacts with ITPR1 in the secretory granules.</text>
</comment>